<keyword evidence="5 11" id="KW-0297">G-protein coupled receptor</keyword>
<feature type="transmembrane region" description="Helical" evidence="12">
    <location>
        <begin position="240"/>
        <end position="259"/>
    </location>
</feature>
<feature type="transmembrane region" description="Helical" evidence="12">
    <location>
        <begin position="279"/>
        <end position="299"/>
    </location>
</feature>
<dbReference type="SMART" id="SM01381">
    <property type="entry name" value="7TM_GPCR_Srsx"/>
    <property type="match status" value="1"/>
</dbReference>
<evidence type="ECO:0000256" key="8">
    <source>
        <dbReference type="ARBA" id="ARBA00023170"/>
    </source>
</evidence>
<name>A0A8W8M9Z0_MAGGI</name>
<dbReference type="InterPro" id="IPR017452">
    <property type="entry name" value="GPCR_Rhodpsn_7TM"/>
</dbReference>
<feature type="transmembrane region" description="Helical" evidence="12">
    <location>
        <begin position="177"/>
        <end position="202"/>
    </location>
</feature>
<feature type="domain" description="G-protein coupled receptors family 1 profile" evidence="13">
    <location>
        <begin position="31"/>
        <end position="296"/>
    </location>
</feature>
<dbReference type="EnsemblMetazoa" id="G32018.1">
    <property type="protein sequence ID" value="G32018.1:cds"/>
    <property type="gene ID" value="G32018"/>
</dbReference>
<keyword evidence="7" id="KW-1015">Disulfide bond</keyword>
<keyword evidence="6 12" id="KW-0472">Membrane</keyword>
<evidence type="ECO:0000256" key="4">
    <source>
        <dbReference type="ARBA" id="ARBA00022989"/>
    </source>
</evidence>
<evidence type="ECO:0000256" key="5">
    <source>
        <dbReference type="ARBA" id="ARBA00023040"/>
    </source>
</evidence>
<keyword evidence="8 11" id="KW-0675">Receptor</keyword>
<dbReference type="Pfam" id="PF00001">
    <property type="entry name" value="7tm_1"/>
    <property type="match status" value="1"/>
</dbReference>
<evidence type="ECO:0000256" key="1">
    <source>
        <dbReference type="ARBA" id="ARBA00004651"/>
    </source>
</evidence>
<comment type="similarity">
    <text evidence="11">Belongs to the G-protein coupled receptor 1 family.</text>
</comment>
<feature type="transmembrane region" description="Helical" evidence="12">
    <location>
        <begin position="88"/>
        <end position="109"/>
    </location>
</feature>
<feature type="transmembrane region" description="Helical" evidence="12">
    <location>
        <begin position="129"/>
        <end position="151"/>
    </location>
</feature>
<dbReference type="Gene3D" id="1.20.1070.10">
    <property type="entry name" value="Rhodopsin 7-helix transmembrane proteins"/>
    <property type="match status" value="1"/>
</dbReference>
<keyword evidence="4 12" id="KW-1133">Transmembrane helix</keyword>
<dbReference type="PANTHER" id="PTHR45695:SF23">
    <property type="entry name" value="GALANIN-LIKE G-PROTEIN COUPLED RECEPTOR NPR-9"/>
    <property type="match status" value="1"/>
</dbReference>
<keyword evidence="9" id="KW-0325">Glycoprotein</keyword>
<evidence type="ECO:0000256" key="9">
    <source>
        <dbReference type="ARBA" id="ARBA00023180"/>
    </source>
</evidence>
<proteinExistence type="inferred from homology"/>
<protein>
    <recommendedName>
        <fullName evidence="13">G-protein coupled receptors family 1 profile domain-containing protein</fullName>
    </recommendedName>
</protein>
<dbReference type="PANTHER" id="PTHR45695">
    <property type="entry name" value="LEUCOKININ RECEPTOR-RELATED"/>
    <property type="match status" value="1"/>
</dbReference>
<evidence type="ECO:0000256" key="11">
    <source>
        <dbReference type="RuleBase" id="RU000688"/>
    </source>
</evidence>
<evidence type="ECO:0000256" key="6">
    <source>
        <dbReference type="ARBA" id="ARBA00023136"/>
    </source>
</evidence>
<dbReference type="PROSITE" id="PS00237">
    <property type="entry name" value="G_PROTEIN_RECEP_F1_1"/>
    <property type="match status" value="1"/>
</dbReference>
<keyword evidence="10 11" id="KW-0807">Transducer</keyword>
<dbReference type="EnsemblMetazoa" id="G32018.2">
    <property type="protein sequence ID" value="G32018.2:cds"/>
    <property type="gene ID" value="G32018"/>
</dbReference>
<evidence type="ECO:0000256" key="3">
    <source>
        <dbReference type="ARBA" id="ARBA00022692"/>
    </source>
</evidence>
<evidence type="ECO:0000256" key="7">
    <source>
        <dbReference type="ARBA" id="ARBA00023157"/>
    </source>
</evidence>
<evidence type="ECO:0000256" key="10">
    <source>
        <dbReference type="ARBA" id="ARBA00023224"/>
    </source>
</evidence>
<evidence type="ECO:0000259" key="13">
    <source>
        <dbReference type="PROSITE" id="PS50262"/>
    </source>
</evidence>
<sequence>MNNSTQVMGDQIQPLPILFTWSLLTFVGLVGNSVVIYITCLHAGKSATNTYILNLAVSDIAYLIVVVPFTCLAFIFNHWVFAEFGCKLFIFTQYVTVHATCLTLMAMTIDRYQAIVYPIQSMNWRNTRASTFVCLGVWSVSIVLSLPFAIFHKEMQDRENTTICGPDWPSQSIDKGATLAVVMTSYVIPLAAIIACYSRILLHLWRGGSNRNSRQTADANGTVPLRSAGQLRRKKRVTRMVAIVILLFAWCWLPIQFFTLWYKFDPNFPQILALLKFKIFAHTLSYANSCVNPFVYAFMNEGVRKAFKKKFPSASIFCHCFKKPKMTNPETSTMIDKAVMTTRGGGVESMATTHCSL</sequence>
<evidence type="ECO:0000313" key="15">
    <source>
        <dbReference type="Proteomes" id="UP000005408"/>
    </source>
</evidence>
<feature type="transmembrane region" description="Helical" evidence="12">
    <location>
        <begin position="51"/>
        <end position="76"/>
    </location>
</feature>
<organism evidence="14 15">
    <name type="scientific">Magallana gigas</name>
    <name type="common">Pacific oyster</name>
    <name type="synonym">Crassostrea gigas</name>
    <dbReference type="NCBI Taxonomy" id="29159"/>
    <lineage>
        <taxon>Eukaryota</taxon>
        <taxon>Metazoa</taxon>
        <taxon>Spiralia</taxon>
        <taxon>Lophotrochozoa</taxon>
        <taxon>Mollusca</taxon>
        <taxon>Bivalvia</taxon>
        <taxon>Autobranchia</taxon>
        <taxon>Pteriomorphia</taxon>
        <taxon>Ostreida</taxon>
        <taxon>Ostreoidea</taxon>
        <taxon>Ostreidae</taxon>
        <taxon>Magallana</taxon>
    </lineage>
</organism>
<dbReference type="GO" id="GO:0004930">
    <property type="term" value="F:G protein-coupled receptor activity"/>
    <property type="evidence" value="ECO:0007669"/>
    <property type="project" value="UniProtKB-KW"/>
</dbReference>
<reference evidence="14" key="1">
    <citation type="submission" date="2022-08" db="UniProtKB">
        <authorList>
            <consortium name="EnsemblMetazoa"/>
        </authorList>
    </citation>
    <scope>IDENTIFICATION</scope>
    <source>
        <strain evidence="14">05x7-T-G4-1.051#20</strain>
    </source>
</reference>
<accession>A0A8W8M9Z0</accession>
<keyword evidence="15" id="KW-1185">Reference proteome</keyword>
<evidence type="ECO:0000313" key="14">
    <source>
        <dbReference type="EnsemblMetazoa" id="G32018.2:cds"/>
    </source>
</evidence>
<evidence type="ECO:0000256" key="12">
    <source>
        <dbReference type="SAM" id="Phobius"/>
    </source>
</evidence>
<keyword evidence="3 11" id="KW-0812">Transmembrane</keyword>
<comment type="subcellular location">
    <subcellularLocation>
        <location evidence="1">Cell membrane</location>
        <topology evidence="1">Multi-pass membrane protein</topology>
    </subcellularLocation>
</comment>
<dbReference type="GO" id="GO:0005886">
    <property type="term" value="C:plasma membrane"/>
    <property type="evidence" value="ECO:0007669"/>
    <property type="project" value="UniProtKB-SubCell"/>
</dbReference>
<feature type="transmembrane region" description="Helical" evidence="12">
    <location>
        <begin position="18"/>
        <end position="39"/>
    </location>
</feature>
<dbReference type="SUPFAM" id="SSF81321">
    <property type="entry name" value="Family A G protein-coupled receptor-like"/>
    <property type="match status" value="1"/>
</dbReference>
<dbReference type="PRINTS" id="PR00237">
    <property type="entry name" value="GPCRRHODOPSN"/>
</dbReference>
<dbReference type="AlphaFoldDB" id="A0A8W8M9Z0"/>
<dbReference type="PROSITE" id="PS50262">
    <property type="entry name" value="G_PROTEIN_RECEP_F1_2"/>
    <property type="match status" value="1"/>
</dbReference>
<evidence type="ECO:0000256" key="2">
    <source>
        <dbReference type="ARBA" id="ARBA00022475"/>
    </source>
</evidence>
<dbReference type="InterPro" id="IPR000276">
    <property type="entry name" value="GPCR_Rhodpsn"/>
</dbReference>
<dbReference type="Proteomes" id="UP000005408">
    <property type="component" value="Unassembled WGS sequence"/>
</dbReference>
<keyword evidence="2" id="KW-1003">Cell membrane</keyword>